<feature type="domain" description="L-seryl-tRNA selenium transferase N-terminal" evidence="10">
    <location>
        <begin position="9"/>
        <end position="48"/>
    </location>
</feature>
<dbReference type="RefSeq" id="WP_278430585.1">
    <property type="nucleotide sequence ID" value="NZ_DPSM01000009.1"/>
</dbReference>
<dbReference type="GO" id="GO:0001514">
    <property type="term" value="P:selenocysteine incorporation"/>
    <property type="evidence" value="ECO:0007669"/>
    <property type="project" value="UniProtKB-UniRule"/>
</dbReference>
<dbReference type="InterPro" id="IPR015421">
    <property type="entry name" value="PyrdxlP-dep_Trfase_major"/>
</dbReference>
<dbReference type="InterPro" id="IPR025862">
    <property type="entry name" value="SelA_trans_N_dom"/>
</dbReference>
<dbReference type="GO" id="GO:0004125">
    <property type="term" value="F:L-seryl-tRNA(Sec) selenium transferase activity"/>
    <property type="evidence" value="ECO:0007669"/>
    <property type="project" value="UniProtKB-UniRule"/>
</dbReference>
<comment type="subunit">
    <text evidence="8">Homodecamer; pentamer of dimers. Binds only one seryl-tRNA(Sec) per dimer.</text>
</comment>
<evidence type="ECO:0000256" key="7">
    <source>
        <dbReference type="ARBA" id="ARBA00044507"/>
    </source>
</evidence>
<accession>A0A9C7V703</accession>
<keyword evidence="2 8" id="KW-0963">Cytoplasm</keyword>
<dbReference type="NCBIfam" id="TIGR00474">
    <property type="entry name" value="selA"/>
    <property type="match status" value="1"/>
</dbReference>
<comment type="function">
    <text evidence="8">Converts seryl-tRNA(Sec) to selenocysteinyl-tRNA(Sec) required for selenoprotein biosynthesis.</text>
</comment>
<keyword evidence="6 8" id="KW-0711">Selenium</keyword>
<comment type="catalytic activity">
    <reaction evidence="8">
        <text>L-seryl-tRNA(Sec) + selenophosphate + H(+) = L-selenocysteinyl-tRNA(Sec) + phosphate</text>
        <dbReference type="Rhea" id="RHEA:22728"/>
        <dbReference type="Rhea" id="RHEA-COMP:9742"/>
        <dbReference type="Rhea" id="RHEA-COMP:9743"/>
        <dbReference type="ChEBI" id="CHEBI:15378"/>
        <dbReference type="ChEBI" id="CHEBI:16144"/>
        <dbReference type="ChEBI" id="CHEBI:43474"/>
        <dbReference type="ChEBI" id="CHEBI:78533"/>
        <dbReference type="ChEBI" id="CHEBI:78573"/>
        <dbReference type="EC" id="2.9.1.1"/>
    </reaction>
</comment>
<dbReference type="PANTHER" id="PTHR32328">
    <property type="entry name" value="L-SERYL-TRNA(SEC) SELENIUM TRANSFERASE"/>
    <property type="match status" value="1"/>
</dbReference>
<evidence type="ECO:0000256" key="5">
    <source>
        <dbReference type="ARBA" id="ARBA00022917"/>
    </source>
</evidence>
<dbReference type="Gene3D" id="3.40.640.10">
    <property type="entry name" value="Type I PLP-dependent aspartate aminotransferase-like (Major domain)"/>
    <property type="match status" value="1"/>
</dbReference>
<dbReference type="InterPro" id="IPR004534">
    <property type="entry name" value="SelA_trans"/>
</dbReference>
<evidence type="ECO:0000256" key="6">
    <source>
        <dbReference type="ARBA" id="ARBA00023266"/>
    </source>
</evidence>
<comment type="caution">
    <text evidence="11">The sequence shown here is derived from an EMBL/GenBank/DDBJ whole genome shotgun (WGS) entry which is preliminary data.</text>
</comment>
<proteinExistence type="inferred from homology"/>
<dbReference type="GO" id="GO:0005737">
    <property type="term" value="C:cytoplasm"/>
    <property type="evidence" value="ECO:0007669"/>
    <property type="project" value="UniProtKB-SubCell"/>
</dbReference>
<comment type="subcellular location">
    <subcellularLocation>
        <location evidence="8">Cytoplasm</location>
    </subcellularLocation>
</comment>
<dbReference type="Pfam" id="PF03841">
    <property type="entry name" value="SelA"/>
    <property type="match status" value="1"/>
</dbReference>
<feature type="modified residue" description="N6-(pyridoxal phosphate)lysine" evidence="8 9">
    <location>
        <position position="295"/>
    </location>
</feature>
<dbReference type="EC" id="2.9.1.1" evidence="8"/>
<evidence type="ECO:0000256" key="1">
    <source>
        <dbReference type="ARBA" id="ARBA00001933"/>
    </source>
</evidence>
<name>A0A9C7V703_9GAMM</name>
<evidence type="ECO:0000259" key="10">
    <source>
        <dbReference type="Pfam" id="PF12390"/>
    </source>
</evidence>
<dbReference type="Gene3D" id="3.90.1150.180">
    <property type="match status" value="1"/>
</dbReference>
<comment type="similarity">
    <text evidence="7 8">Belongs to the SelA family.</text>
</comment>
<evidence type="ECO:0000313" key="11">
    <source>
        <dbReference type="EMBL" id="HCJ99293.1"/>
    </source>
</evidence>
<protein>
    <recommendedName>
        <fullName evidence="8">L-seryl-tRNA(Sec) selenium transferase</fullName>
        <ecNumber evidence="8">2.9.1.1</ecNumber>
    </recommendedName>
    <alternativeName>
        <fullName evidence="8">Selenocysteine synthase</fullName>
        <shortName evidence="8">Sec synthase</shortName>
    </alternativeName>
    <alternativeName>
        <fullName evidence="8">Selenocysteinyl-tRNA(Sec) synthase</fullName>
    </alternativeName>
</protein>
<keyword evidence="4 8" id="KW-0663">Pyridoxal phosphate</keyword>
<evidence type="ECO:0000256" key="2">
    <source>
        <dbReference type="ARBA" id="ARBA00022490"/>
    </source>
</evidence>
<dbReference type="PANTHER" id="PTHR32328:SF0">
    <property type="entry name" value="L-SERYL-TRNA(SEC) SELENIUM TRANSFERASE"/>
    <property type="match status" value="1"/>
</dbReference>
<comment type="pathway">
    <text evidence="8">Aminoacyl-tRNA biosynthesis; selenocysteinyl-tRNA(Sec) biosynthesis; selenocysteinyl-tRNA(Sec) from L-seryl-tRNA(Sec) (bacterial route): step 1/1.</text>
</comment>
<dbReference type="Pfam" id="PF12390">
    <property type="entry name" value="Se-cys_synth_N"/>
    <property type="match status" value="1"/>
</dbReference>
<evidence type="ECO:0000256" key="8">
    <source>
        <dbReference type="HAMAP-Rule" id="MF_00423"/>
    </source>
</evidence>
<reference evidence="11 12" key="1">
    <citation type="journal article" date="2018" name="Nat. Biotechnol.">
        <title>A standardized bacterial taxonomy based on genome phylogeny substantially revises the tree of life.</title>
        <authorList>
            <person name="Parks D.H."/>
            <person name="Chuvochina M."/>
            <person name="Waite D.W."/>
            <person name="Rinke C."/>
            <person name="Skarshewski A."/>
            <person name="Chaumeil P.A."/>
            <person name="Hugenholtz P."/>
        </authorList>
    </citation>
    <scope>NUCLEOTIDE SEQUENCE [LARGE SCALE GENOMIC DNA]</scope>
    <source>
        <strain evidence="11">UBA11264</strain>
    </source>
</reference>
<keyword evidence="5 8" id="KW-0648">Protein biosynthesis</keyword>
<keyword evidence="3 8" id="KW-0808">Transferase</keyword>
<dbReference type="GO" id="GO:0001717">
    <property type="term" value="P:conversion of seryl-tRNAsec to selenocys-tRNAsec"/>
    <property type="evidence" value="ECO:0007669"/>
    <property type="project" value="UniProtKB-UniRule"/>
</dbReference>
<dbReference type="SUPFAM" id="SSF53383">
    <property type="entry name" value="PLP-dependent transferases"/>
    <property type="match status" value="1"/>
</dbReference>
<evidence type="ECO:0000256" key="9">
    <source>
        <dbReference type="PIRSR" id="PIRSR618319-50"/>
    </source>
</evidence>
<evidence type="ECO:0000313" key="12">
    <source>
        <dbReference type="Proteomes" id="UP000262210"/>
    </source>
</evidence>
<dbReference type="Proteomes" id="UP000262210">
    <property type="component" value="Unassembled WGS sequence"/>
</dbReference>
<dbReference type="InterPro" id="IPR015424">
    <property type="entry name" value="PyrdxlP-dep_Trfase"/>
</dbReference>
<dbReference type="InterPro" id="IPR018319">
    <property type="entry name" value="SelA-like"/>
</dbReference>
<dbReference type="FunFam" id="3.40.640.10:FF:000028">
    <property type="entry name" value="L-seryl-tRNA(Sec) selenium transferase"/>
    <property type="match status" value="1"/>
</dbReference>
<comment type="cofactor">
    <cofactor evidence="1 8 9">
        <name>pyridoxal 5'-phosphate</name>
        <dbReference type="ChEBI" id="CHEBI:597326"/>
    </cofactor>
</comment>
<dbReference type="AlphaFoldDB" id="A0A9C7V703"/>
<dbReference type="HAMAP" id="MF_00423">
    <property type="entry name" value="SelA"/>
    <property type="match status" value="1"/>
</dbReference>
<gene>
    <name evidence="8" type="primary">selA</name>
    <name evidence="11" type="ORF">DHV72_04630</name>
</gene>
<evidence type="ECO:0000256" key="4">
    <source>
        <dbReference type="ARBA" id="ARBA00022898"/>
    </source>
</evidence>
<evidence type="ECO:0000256" key="3">
    <source>
        <dbReference type="ARBA" id="ARBA00022679"/>
    </source>
</evidence>
<sequence length="463" mass="50452">MSTESQHLYSQLPAIDRLLRDPAIEPLVAQHGQTLISELLRQLQWQARETIKQHQRLPDWCGDWPQALCTALMQQQRSALAPVFNLSGTVLHTNLGRALLAQPAIEAVTRSMGSAVTLEYDLDGAGRGHRDRAVADLLCQLTGAEDACIVNNNAAAVLLMLAAVAPGKQVVVSRGELVEIGGAFRIPDVMRQAGCQLVEVGTTNRTHLKDYRNAINEQTGLLMKVHTSNYSIQGFTAAVDEAELAQLGAEHGLPTATDLGSGSLIDMAQYGLPAEPMPQRLLAAGVDLVTFSGDKLLGGPQAGIIVGKKALIARLQQHPLKRALRVGKLTLAALEATLRLYQQPELLADHLPTLRLLTRPQQAMEDAAVRLLQVLTPQFSEHFCLRAEPCWSQIGSGSLPVDRLPSYALTFEPLDGRGATLEALAERWRRLPQPVIGRINDGRLWLDLRCLEQEDTLIEALSA</sequence>
<dbReference type="EMBL" id="DPSM01000009">
    <property type="protein sequence ID" value="HCJ99293.1"/>
    <property type="molecule type" value="Genomic_DNA"/>
</dbReference>
<organism evidence="11 12">
    <name type="scientific">Serratia grimesii</name>
    <dbReference type="NCBI Taxonomy" id="82995"/>
    <lineage>
        <taxon>Bacteria</taxon>
        <taxon>Pseudomonadati</taxon>
        <taxon>Pseudomonadota</taxon>
        <taxon>Gammaproteobacteria</taxon>
        <taxon>Enterobacterales</taxon>
        <taxon>Yersiniaceae</taxon>
        <taxon>Serratia</taxon>
    </lineage>
</organism>